<dbReference type="SUPFAM" id="SSF51126">
    <property type="entry name" value="Pectin lyase-like"/>
    <property type="match status" value="1"/>
</dbReference>
<evidence type="ECO:0000256" key="6">
    <source>
        <dbReference type="ARBA" id="ARBA00022801"/>
    </source>
</evidence>
<dbReference type="InterPro" id="IPR011050">
    <property type="entry name" value="Pectin_lyase_fold/virulence"/>
</dbReference>
<comment type="caution">
    <text evidence="18">The sequence shown here is derived from an EMBL/GenBank/DDBJ whole genome shotgun (WGS) entry which is preliminary data.</text>
</comment>
<dbReference type="SUPFAM" id="SSF110004">
    <property type="entry name" value="Glycolipid transfer protein, GLTP"/>
    <property type="match status" value="1"/>
</dbReference>
<evidence type="ECO:0000256" key="5">
    <source>
        <dbReference type="ARBA" id="ARBA00022737"/>
    </source>
</evidence>
<evidence type="ECO:0000256" key="9">
    <source>
        <dbReference type="ARBA" id="ARBA00023295"/>
    </source>
</evidence>
<organism evidence="18 19">
    <name type="scientific">Thyridium curvatum</name>
    <dbReference type="NCBI Taxonomy" id="1093900"/>
    <lineage>
        <taxon>Eukaryota</taxon>
        <taxon>Fungi</taxon>
        <taxon>Dikarya</taxon>
        <taxon>Ascomycota</taxon>
        <taxon>Pezizomycotina</taxon>
        <taxon>Sordariomycetes</taxon>
        <taxon>Sordariomycetidae</taxon>
        <taxon>Thyridiales</taxon>
        <taxon>Thyridiaceae</taxon>
        <taxon>Thyridium</taxon>
    </lineage>
</organism>
<keyword evidence="8" id="KW-0325">Glycoprotein</keyword>
<comment type="catalytic activity">
    <reaction evidence="15">
        <text>[(1-&gt;4)-alpha-D-galacturonosyl](n) + H2O = alpha-D-galacturonate + [(1-&gt;4)-alpha-D-galacturonosyl](n-1)</text>
        <dbReference type="Rhea" id="RHEA:14117"/>
        <dbReference type="Rhea" id="RHEA-COMP:14570"/>
        <dbReference type="Rhea" id="RHEA-COMP:14572"/>
        <dbReference type="ChEBI" id="CHEBI:15377"/>
        <dbReference type="ChEBI" id="CHEBI:58658"/>
        <dbReference type="ChEBI" id="CHEBI:140523"/>
        <dbReference type="EC" id="3.2.1.67"/>
    </reaction>
</comment>
<dbReference type="EMBL" id="SKBQ01000006">
    <property type="protein sequence ID" value="TPX09092.1"/>
    <property type="molecule type" value="Genomic_DNA"/>
</dbReference>
<accession>A0A507AIL4</accession>
<evidence type="ECO:0000259" key="17">
    <source>
        <dbReference type="Pfam" id="PF08718"/>
    </source>
</evidence>
<keyword evidence="5" id="KW-0677">Repeat</keyword>
<evidence type="ECO:0000256" key="11">
    <source>
        <dbReference type="ARBA" id="ARBA00037312"/>
    </source>
</evidence>
<evidence type="ECO:0000313" key="19">
    <source>
        <dbReference type="Proteomes" id="UP000319257"/>
    </source>
</evidence>
<evidence type="ECO:0000256" key="16">
    <source>
        <dbReference type="RuleBase" id="RU361169"/>
    </source>
</evidence>
<dbReference type="GO" id="GO:0004650">
    <property type="term" value="F:polygalacturonase activity"/>
    <property type="evidence" value="ECO:0007669"/>
    <property type="project" value="InterPro"/>
</dbReference>
<evidence type="ECO:0000256" key="8">
    <source>
        <dbReference type="ARBA" id="ARBA00023180"/>
    </source>
</evidence>
<comment type="function">
    <text evidence="11">Specific in hydrolyzing the terminal glycosidic bond of polygalacturonic acid and oligogalacturonates.</text>
</comment>
<keyword evidence="19" id="KW-1185">Reference proteome</keyword>
<keyword evidence="10" id="KW-0961">Cell wall biogenesis/degradation</keyword>
<sequence length="650" mass="70124">MAAAIPPGGTLLDTFKKSFVDVPIDAEKDNAISTAEFLEAAESLTTMFDVLGSVAFSPVKSDMLGNVKKLRDRFLAAPLESETIQSLCLNELKTKKHTATEGLLWLTRGLEFTCLALSQNVSKPTEELSDSFRSAYGVTLKPHHGFLIKPVFSAAMSACPYRKDFYSKLGSDQEKVAAELRTYTAALDKIVAILKGFLERKEAKCDLIHGEQYRQAMRLDRTIAAALALSVTGADAQRTQCVVKSQYKCSGGKSSDSPAIEEAFKKCAKDAEIVFSEGVEYNVFSPLKVSGLSNVIVHHLGNLNLPQNVTYMQEVTAKNGGSLKWFDIRGDSITTGWFRGYGQNWYDANPPGGTGLPNRPHLMYFGVNNGYGEYWKSSKPPGANFQLAGKNITIRKPIIDAVSSSSSFPFNTDGFGCGAEDLTIEDAVIYNGDDAFAVGSGARNVVVRRATIGYQTHGMSIGSLGKDPSKPASVSNILFDDVTVAGGLYAARFKSWSGGQGLAKDVTWQNIRVYNVSFPIFVTQVYYDQAKTPGGPGGNGTTQAVNMENFSWVNFTGSVNSFNSGDGSCASKPCWYDIGLPSNLNHTEAAIIQCATETSCKNFKVENVRLFPDSGEAPTQICQGVSAETSPHFGLVCANVPHAIPLVPIS</sequence>
<keyword evidence="9 16" id="KW-0326">Glycosidase</keyword>
<feature type="domain" description="Glycolipid transfer protein" evidence="17">
    <location>
        <begin position="32"/>
        <end position="170"/>
    </location>
</feature>
<evidence type="ECO:0000313" key="18">
    <source>
        <dbReference type="EMBL" id="TPX09092.1"/>
    </source>
</evidence>
<dbReference type="AlphaFoldDB" id="A0A507AIL4"/>
<dbReference type="GeneID" id="41968999"/>
<keyword evidence="7" id="KW-1015">Disulfide bond</keyword>
<dbReference type="RefSeq" id="XP_030990803.1">
    <property type="nucleotide sequence ID" value="XM_031135643.1"/>
</dbReference>
<dbReference type="EC" id="3.2.1.67" evidence="12"/>
<dbReference type="InterPro" id="IPR000743">
    <property type="entry name" value="Glyco_hydro_28"/>
</dbReference>
<evidence type="ECO:0000256" key="7">
    <source>
        <dbReference type="ARBA" id="ARBA00023157"/>
    </source>
</evidence>
<name>A0A507AIL4_9PEZI</name>
<dbReference type="GO" id="GO:0005975">
    <property type="term" value="P:carbohydrate metabolic process"/>
    <property type="evidence" value="ECO:0007669"/>
    <property type="project" value="InterPro"/>
</dbReference>
<evidence type="ECO:0000256" key="1">
    <source>
        <dbReference type="ARBA" id="ARBA00004613"/>
    </source>
</evidence>
<dbReference type="InterPro" id="IPR014830">
    <property type="entry name" value="Glycolipid_transfer_prot_dom"/>
</dbReference>
<gene>
    <name evidence="18" type="ORF">E0L32_001552</name>
</gene>
<dbReference type="Gene3D" id="2.160.20.10">
    <property type="entry name" value="Single-stranded right-handed beta-helix, Pectin lyase-like"/>
    <property type="match status" value="1"/>
</dbReference>
<dbReference type="Pfam" id="PF00295">
    <property type="entry name" value="Glyco_hydro_28"/>
    <property type="match status" value="1"/>
</dbReference>
<dbReference type="GO" id="GO:0005576">
    <property type="term" value="C:extracellular region"/>
    <property type="evidence" value="ECO:0007669"/>
    <property type="project" value="UniProtKB-SubCell"/>
</dbReference>
<protein>
    <recommendedName>
        <fullName evidence="12">galacturonan 1,4-alpha-galacturonidase</fullName>
        <ecNumber evidence="12">3.2.1.67</ecNumber>
    </recommendedName>
    <alternativeName>
        <fullName evidence="13">Galacturan 1,4-alpha-galacturonidase C</fullName>
    </alternativeName>
    <alternativeName>
        <fullName evidence="14">Poly(1,4-alpha-D-galacturonide)galacturonohydrolase C</fullName>
    </alternativeName>
</protein>
<evidence type="ECO:0000256" key="2">
    <source>
        <dbReference type="ARBA" id="ARBA00008834"/>
    </source>
</evidence>
<dbReference type="GO" id="GO:0047911">
    <property type="term" value="F:galacturan 1,4-alpha-galacturonidase activity"/>
    <property type="evidence" value="ECO:0007669"/>
    <property type="project" value="UniProtKB-EC"/>
</dbReference>
<dbReference type="GO" id="GO:0005737">
    <property type="term" value="C:cytoplasm"/>
    <property type="evidence" value="ECO:0007669"/>
    <property type="project" value="InterPro"/>
</dbReference>
<evidence type="ECO:0000256" key="15">
    <source>
        <dbReference type="ARBA" id="ARBA00048766"/>
    </source>
</evidence>
<dbReference type="Gene3D" id="1.10.3520.10">
    <property type="entry name" value="Glycolipid transfer protein"/>
    <property type="match status" value="1"/>
</dbReference>
<evidence type="ECO:0000256" key="3">
    <source>
        <dbReference type="ARBA" id="ARBA00022525"/>
    </source>
</evidence>
<evidence type="ECO:0000256" key="14">
    <source>
        <dbReference type="ARBA" id="ARBA00042262"/>
    </source>
</evidence>
<evidence type="ECO:0000256" key="10">
    <source>
        <dbReference type="ARBA" id="ARBA00023316"/>
    </source>
</evidence>
<proteinExistence type="inferred from homology"/>
<keyword evidence="4" id="KW-0732">Signal</keyword>
<dbReference type="FunFam" id="1.10.3520.10:FF:000001">
    <property type="entry name" value="Pleckstrin domain-containing family A member 8"/>
    <property type="match status" value="1"/>
</dbReference>
<dbReference type="GO" id="GO:0120013">
    <property type="term" value="F:lipid transfer activity"/>
    <property type="evidence" value="ECO:0007669"/>
    <property type="project" value="InterPro"/>
</dbReference>
<dbReference type="Pfam" id="PF08718">
    <property type="entry name" value="GLTP"/>
    <property type="match status" value="1"/>
</dbReference>
<dbReference type="InParanoid" id="A0A507AIL4"/>
<dbReference type="Proteomes" id="UP000319257">
    <property type="component" value="Unassembled WGS sequence"/>
</dbReference>
<evidence type="ECO:0000256" key="12">
    <source>
        <dbReference type="ARBA" id="ARBA00038933"/>
    </source>
</evidence>
<evidence type="ECO:0000256" key="4">
    <source>
        <dbReference type="ARBA" id="ARBA00022729"/>
    </source>
</evidence>
<dbReference type="InterPro" id="IPR036497">
    <property type="entry name" value="GLTP_sf"/>
</dbReference>
<dbReference type="PANTHER" id="PTHR31736">
    <property type="match status" value="1"/>
</dbReference>
<comment type="subcellular location">
    <subcellularLocation>
        <location evidence="1">Secreted</location>
    </subcellularLocation>
</comment>
<dbReference type="PANTHER" id="PTHR31736:SF11">
    <property type="entry name" value="EXOPOLYGALACTURONASE C-RELATED"/>
    <property type="match status" value="1"/>
</dbReference>
<evidence type="ECO:0000256" key="13">
    <source>
        <dbReference type="ARBA" id="ARBA00041474"/>
    </source>
</evidence>
<dbReference type="OrthoDB" id="187139at2759"/>
<reference evidence="18 19" key="1">
    <citation type="submission" date="2019-06" db="EMBL/GenBank/DDBJ databases">
        <title>Draft genome sequence of the filamentous fungus Phialemoniopsis curvata isolated from diesel fuel.</title>
        <authorList>
            <person name="Varaljay V.A."/>
            <person name="Lyon W.J."/>
            <person name="Crouch A.L."/>
            <person name="Drake C.E."/>
            <person name="Hollomon J.M."/>
            <person name="Nadeau L.J."/>
            <person name="Nunn H.S."/>
            <person name="Stevenson B.S."/>
            <person name="Bojanowski C.L."/>
            <person name="Crookes-Goodson W.J."/>
        </authorList>
    </citation>
    <scope>NUCLEOTIDE SEQUENCE [LARGE SCALE GENOMIC DNA]</scope>
    <source>
        <strain evidence="18 19">D216</strain>
    </source>
</reference>
<keyword evidence="3" id="KW-0964">Secreted</keyword>
<comment type="similarity">
    <text evidence="2 16">Belongs to the glycosyl hydrolase 28 family.</text>
</comment>
<dbReference type="STRING" id="1093900.A0A507AIL4"/>
<dbReference type="InterPro" id="IPR012334">
    <property type="entry name" value="Pectin_lyas_fold"/>
</dbReference>
<keyword evidence="6 16" id="KW-0378">Hydrolase</keyword>
<dbReference type="GO" id="GO:0071555">
    <property type="term" value="P:cell wall organization"/>
    <property type="evidence" value="ECO:0007669"/>
    <property type="project" value="UniProtKB-KW"/>
</dbReference>